<evidence type="ECO:0000256" key="2">
    <source>
        <dbReference type="ARBA" id="ARBA00022617"/>
    </source>
</evidence>
<evidence type="ECO:0008006" key="12">
    <source>
        <dbReference type="Google" id="ProtNLM"/>
    </source>
</evidence>
<keyword evidence="9" id="KW-1133">Transmembrane helix</keyword>
<evidence type="ECO:0000256" key="4">
    <source>
        <dbReference type="ARBA" id="ARBA00023002"/>
    </source>
</evidence>
<dbReference type="PANTHER" id="PTHR47955:SF11">
    <property type="entry name" value="4-HYDROXYPHENYLACETALDEHYDE OXIME MONOOXYGENASE"/>
    <property type="match status" value="1"/>
</dbReference>
<protein>
    <recommendedName>
        <fullName evidence="12">Cytochrome P450</fullName>
    </recommendedName>
</protein>
<evidence type="ECO:0000256" key="3">
    <source>
        <dbReference type="ARBA" id="ARBA00022723"/>
    </source>
</evidence>
<keyword evidence="3 7" id="KW-0479">Metal-binding</keyword>
<dbReference type="CDD" id="cd11072">
    <property type="entry name" value="CYP71-like"/>
    <property type="match status" value="1"/>
</dbReference>
<keyword evidence="11" id="KW-1185">Reference proteome</keyword>
<comment type="cofactor">
    <cofactor evidence="7">
        <name>heme</name>
        <dbReference type="ChEBI" id="CHEBI:30413"/>
    </cofactor>
</comment>
<dbReference type="PRINTS" id="PR00385">
    <property type="entry name" value="P450"/>
</dbReference>
<dbReference type="Pfam" id="PF00067">
    <property type="entry name" value="p450"/>
    <property type="match status" value="1"/>
</dbReference>
<keyword evidence="4 8" id="KW-0560">Oxidoreductase</keyword>
<dbReference type="InterPro" id="IPR017972">
    <property type="entry name" value="Cyt_P450_CS"/>
</dbReference>
<dbReference type="GO" id="GO:0016705">
    <property type="term" value="F:oxidoreductase activity, acting on paired donors, with incorporation or reduction of molecular oxygen"/>
    <property type="evidence" value="ECO:0007669"/>
    <property type="project" value="InterPro"/>
</dbReference>
<reference evidence="10" key="1">
    <citation type="submission" date="2021-01" db="UniProtKB">
        <authorList>
            <consortium name="EnsemblPlants"/>
        </authorList>
    </citation>
    <scope>IDENTIFICATION</scope>
</reference>
<proteinExistence type="inferred from homology"/>
<dbReference type="SUPFAM" id="SSF48264">
    <property type="entry name" value="Cytochrome P450"/>
    <property type="match status" value="1"/>
</dbReference>
<dbReference type="EnsemblPlants" id="Kaladp0008s0712.1.v1.1">
    <property type="protein sequence ID" value="Kaladp0008s0712.1.v1.1"/>
    <property type="gene ID" value="Kaladp0008s0712.v1.1"/>
</dbReference>
<dbReference type="PROSITE" id="PS00086">
    <property type="entry name" value="CYTOCHROME_P450"/>
    <property type="match status" value="1"/>
</dbReference>
<evidence type="ECO:0000313" key="10">
    <source>
        <dbReference type="EnsemblPlants" id="Kaladp0008s0712.1.v1.1"/>
    </source>
</evidence>
<dbReference type="PRINTS" id="PR00463">
    <property type="entry name" value="EP450I"/>
</dbReference>
<dbReference type="Proteomes" id="UP000594263">
    <property type="component" value="Unplaced"/>
</dbReference>
<evidence type="ECO:0000256" key="5">
    <source>
        <dbReference type="ARBA" id="ARBA00023004"/>
    </source>
</evidence>
<dbReference type="Gramene" id="Kaladp0008s0712.1.v1.1">
    <property type="protein sequence ID" value="Kaladp0008s0712.1.v1.1"/>
    <property type="gene ID" value="Kaladp0008s0712.v1.1"/>
</dbReference>
<evidence type="ECO:0000256" key="9">
    <source>
        <dbReference type="SAM" id="Phobius"/>
    </source>
</evidence>
<dbReference type="AlphaFoldDB" id="A0A7N0RFN2"/>
<comment type="similarity">
    <text evidence="1 8">Belongs to the cytochrome P450 family.</text>
</comment>
<feature type="binding site" description="axial binding residue" evidence="7">
    <location>
        <position position="459"/>
    </location>
    <ligand>
        <name>heme</name>
        <dbReference type="ChEBI" id="CHEBI:30413"/>
    </ligand>
    <ligandPart>
        <name>Fe</name>
        <dbReference type="ChEBI" id="CHEBI:18248"/>
    </ligandPart>
</feature>
<keyword evidence="6 8" id="KW-0503">Monooxygenase</keyword>
<evidence type="ECO:0000256" key="1">
    <source>
        <dbReference type="ARBA" id="ARBA00010617"/>
    </source>
</evidence>
<keyword evidence="2 7" id="KW-0349">Heme</keyword>
<evidence type="ECO:0000256" key="8">
    <source>
        <dbReference type="RuleBase" id="RU000461"/>
    </source>
</evidence>
<dbReference type="PANTHER" id="PTHR47955">
    <property type="entry name" value="CYTOCHROME P450 FAMILY 71 PROTEIN"/>
    <property type="match status" value="1"/>
</dbReference>
<evidence type="ECO:0000313" key="11">
    <source>
        <dbReference type="Proteomes" id="UP000594263"/>
    </source>
</evidence>
<evidence type="ECO:0000256" key="7">
    <source>
        <dbReference type="PIRSR" id="PIRSR602401-1"/>
    </source>
</evidence>
<dbReference type="FunFam" id="1.10.630.10:FF:000043">
    <property type="entry name" value="Cytochrome P450 99A2"/>
    <property type="match status" value="1"/>
</dbReference>
<dbReference type="GO" id="GO:0005506">
    <property type="term" value="F:iron ion binding"/>
    <property type="evidence" value="ECO:0007669"/>
    <property type="project" value="InterPro"/>
</dbReference>
<dbReference type="GO" id="GO:0020037">
    <property type="term" value="F:heme binding"/>
    <property type="evidence" value="ECO:0007669"/>
    <property type="project" value="InterPro"/>
</dbReference>
<keyword evidence="5 7" id="KW-0408">Iron</keyword>
<organism evidence="10 11">
    <name type="scientific">Kalanchoe fedtschenkoi</name>
    <name type="common">Lavender scallops</name>
    <name type="synonym">South American air plant</name>
    <dbReference type="NCBI Taxonomy" id="63787"/>
    <lineage>
        <taxon>Eukaryota</taxon>
        <taxon>Viridiplantae</taxon>
        <taxon>Streptophyta</taxon>
        <taxon>Embryophyta</taxon>
        <taxon>Tracheophyta</taxon>
        <taxon>Spermatophyta</taxon>
        <taxon>Magnoliopsida</taxon>
        <taxon>eudicotyledons</taxon>
        <taxon>Gunneridae</taxon>
        <taxon>Pentapetalae</taxon>
        <taxon>Saxifragales</taxon>
        <taxon>Crassulaceae</taxon>
        <taxon>Kalanchoe</taxon>
    </lineage>
</organism>
<name>A0A7N0RFN2_KALFE</name>
<dbReference type="Gene3D" id="1.10.630.10">
    <property type="entry name" value="Cytochrome P450"/>
    <property type="match status" value="1"/>
</dbReference>
<dbReference type="OMA" id="LWKEHHR"/>
<sequence>MWMTFNETVEHAQPLLYQWVLPSLMLLLPILIILKHMRPENKGLNLPPSPPRLPILGNLHLLAGKNPHQALFQLSQKYGPAMLLKLGTLPTLVVSNAEMAREVLQTHDADFCSRPVHSPGPQKLSYGFLSITFGPRSPYNTRVRKLLTYELLKGREKSLWAARVDEMSKMVKSLTDVATTPVNLNDHIFKAADGILGQAAFGKSYGAMQFKGKKLQTVLDECMDIASSFNAEDFYPNWAGRLIDFLTGYRARLERNFNDLDGYYTMVINEHLDPNHPPPLPGNEDFVDVLLRISREEQGELKFSMNNVKALLLDTFAGGVDTTAVSILWAMAELLMHPEKLKKATADVRSVVGKKALVEEPDMEHLKYIKCIVKEIFRLHPPAPLFIPHESINSTKIGKEGYDVLAKTRILVNAWAVGRDPAHWSDPDKFYPERFEDSDVEYKGSHFQLIPFSSGRRSCPGMMMGSTSFTYILANLLHCFDWEFPEGVRREDVCMEEEGGITMHKKTPLIVVPKRVN</sequence>
<dbReference type="InterPro" id="IPR036396">
    <property type="entry name" value="Cyt_P450_sf"/>
</dbReference>
<accession>A0A7N0RFN2</accession>
<keyword evidence="9" id="KW-0812">Transmembrane</keyword>
<dbReference type="InterPro" id="IPR001128">
    <property type="entry name" value="Cyt_P450"/>
</dbReference>
<dbReference type="GO" id="GO:0004497">
    <property type="term" value="F:monooxygenase activity"/>
    <property type="evidence" value="ECO:0007669"/>
    <property type="project" value="UniProtKB-KW"/>
</dbReference>
<dbReference type="InterPro" id="IPR002401">
    <property type="entry name" value="Cyt_P450_E_grp-I"/>
</dbReference>
<evidence type="ECO:0000256" key="6">
    <source>
        <dbReference type="ARBA" id="ARBA00023033"/>
    </source>
</evidence>
<keyword evidence="9" id="KW-0472">Membrane</keyword>
<feature type="transmembrane region" description="Helical" evidence="9">
    <location>
        <begin position="15"/>
        <end position="34"/>
    </location>
</feature>